<dbReference type="STRING" id="1077348.A0A2G8RZ74"/>
<sequence>MSSAFRRVCRELDKENIETRDTLIGDQGSGGNGPRIHQDTAPPREADTRAPTGLWRNCYDSVWLVGLKEDQVRRLEMIDKDFDLRLPKDMPSDKEEEL</sequence>
<protein>
    <submittedName>
        <fullName evidence="2">Uncharacterized protein</fullName>
    </submittedName>
</protein>
<comment type="caution">
    <text evidence="2">The sequence shown here is derived from an EMBL/GenBank/DDBJ whole genome shotgun (WGS) entry which is preliminary data.</text>
</comment>
<proteinExistence type="predicted"/>
<organism evidence="2 3">
    <name type="scientific">Ganoderma sinense ZZ0214-1</name>
    <dbReference type="NCBI Taxonomy" id="1077348"/>
    <lineage>
        <taxon>Eukaryota</taxon>
        <taxon>Fungi</taxon>
        <taxon>Dikarya</taxon>
        <taxon>Basidiomycota</taxon>
        <taxon>Agaricomycotina</taxon>
        <taxon>Agaricomycetes</taxon>
        <taxon>Polyporales</taxon>
        <taxon>Polyporaceae</taxon>
        <taxon>Ganoderma</taxon>
    </lineage>
</organism>
<dbReference type="OrthoDB" id="2723743at2759"/>
<feature type="compositionally biased region" description="Basic and acidic residues" evidence="1">
    <location>
        <begin position="36"/>
        <end position="48"/>
    </location>
</feature>
<dbReference type="AlphaFoldDB" id="A0A2G8RZ74"/>
<dbReference type="Proteomes" id="UP000230002">
    <property type="component" value="Unassembled WGS sequence"/>
</dbReference>
<reference evidence="2 3" key="1">
    <citation type="journal article" date="2015" name="Sci. Rep.">
        <title>Chromosome-level genome map provides insights into diverse defense mechanisms in the medicinal fungus Ganoderma sinense.</title>
        <authorList>
            <person name="Zhu Y."/>
            <person name="Xu J."/>
            <person name="Sun C."/>
            <person name="Zhou S."/>
            <person name="Xu H."/>
            <person name="Nelson D.R."/>
            <person name="Qian J."/>
            <person name="Song J."/>
            <person name="Luo H."/>
            <person name="Xiang L."/>
            <person name="Li Y."/>
            <person name="Xu Z."/>
            <person name="Ji A."/>
            <person name="Wang L."/>
            <person name="Lu S."/>
            <person name="Hayward A."/>
            <person name="Sun W."/>
            <person name="Li X."/>
            <person name="Schwartz D.C."/>
            <person name="Wang Y."/>
            <person name="Chen S."/>
        </authorList>
    </citation>
    <scope>NUCLEOTIDE SEQUENCE [LARGE SCALE GENOMIC DNA]</scope>
    <source>
        <strain evidence="2 3">ZZ0214-1</strain>
    </source>
</reference>
<keyword evidence="3" id="KW-1185">Reference proteome</keyword>
<name>A0A2G8RZ74_9APHY</name>
<evidence type="ECO:0000256" key="1">
    <source>
        <dbReference type="SAM" id="MobiDB-lite"/>
    </source>
</evidence>
<accession>A0A2G8RZ74</accession>
<feature type="region of interest" description="Disordered" evidence="1">
    <location>
        <begin position="19"/>
        <end position="49"/>
    </location>
</feature>
<evidence type="ECO:0000313" key="3">
    <source>
        <dbReference type="Proteomes" id="UP000230002"/>
    </source>
</evidence>
<evidence type="ECO:0000313" key="2">
    <source>
        <dbReference type="EMBL" id="PIL26618.1"/>
    </source>
</evidence>
<gene>
    <name evidence="2" type="ORF">GSI_11312</name>
</gene>
<dbReference type="EMBL" id="AYKW01000044">
    <property type="protein sequence ID" value="PIL26618.1"/>
    <property type="molecule type" value="Genomic_DNA"/>
</dbReference>